<dbReference type="OMA" id="CGHNTES"/>
<dbReference type="EMBL" id="MVGT01000478">
    <property type="protein sequence ID" value="OVA16854.1"/>
    <property type="molecule type" value="Genomic_DNA"/>
</dbReference>
<keyword evidence="2" id="KW-0548">Nucleotidyltransferase</keyword>
<protein>
    <submittedName>
        <fullName evidence="2">Reverse transcriptase zinc-binding domain</fullName>
    </submittedName>
</protein>
<dbReference type="Pfam" id="PF13966">
    <property type="entry name" value="zf-RVT"/>
    <property type="match status" value="1"/>
</dbReference>
<feature type="domain" description="Reverse transcriptase zinc-binding" evidence="1">
    <location>
        <begin position="101"/>
        <end position="189"/>
    </location>
</feature>
<gene>
    <name evidence="2" type="ORF">BVC80_7667g5</name>
</gene>
<dbReference type="InterPro" id="IPR026960">
    <property type="entry name" value="RVT-Znf"/>
</dbReference>
<evidence type="ECO:0000259" key="1">
    <source>
        <dbReference type="Pfam" id="PF13966"/>
    </source>
</evidence>
<proteinExistence type="predicted"/>
<name>A0A200R2A0_MACCD</name>
<evidence type="ECO:0000313" key="3">
    <source>
        <dbReference type="Proteomes" id="UP000195402"/>
    </source>
</evidence>
<comment type="caution">
    <text evidence="2">The sequence shown here is derived from an EMBL/GenBank/DDBJ whole genome shotgun (WGS) entry which is preliminary data.</text>
</comment>
<sequence>MKGLSFIKDHGAWEIRNGAEVNVWKDSWIPEIKTTLSKPDLIQLNDINMVNSLFNIGTKDWNHDILDLCFDSAAKNRILQIRIPSYDVDNFKWSLNKNGIFSVKSLYNSLIPADPNTNISLWSSIWSLNVYPKIKIKIFIWKCLHDILPLGGRIFVVLPSIDPTCYLCKEKVESVYHLFLECNFARVVWFSLPCGILIHSIPFQSFRDWFLNGDNMMSQWNELHFSWKDYSAFVVWFIWKARCEKLFENIDPDPIRTVSQIQQVVLFYQDKQEHSMPTSRTSNTHHQVSGGSPNLNMDHSRWIISFKCDFKSHDTNSGIGISLTNMAGICCGSRALSVSCMNQEQGSLLAALEAVKWCKSNKNSFSE</sequence>
<dbReference type="PANTHER" id="PTHR36617">
    <property type="entry name" value="PROTEIN, PUTATIVE-RELATED"/>
    <property type="match status" value="1"/>
</dbReference>
<dbReference type="PANTHER" id="PTHR36617:SF15">
    <property type="entry name" value="REVERSE TRANSCRIPTASE ZINC-BINDING DOMAIN-CONTAINING PROTEIN"/>
    <property type="match status" value="1"/>
</dbReference>
<keyword evidence="2" id="KW-0808">Transferase</keyword>
<dbReference type="GO" id="GO:0003964">
    <property type="term" value="F:RNA-directed DNA polymerase activity"/>
    <property type="evidence" value="ECO:0007669"/>
    <property type="project" value="UniProtKB-KW"/>
</dbReference>
<organism evidence="2 3">
    <name type="scientific">Macleaya cordata</name>
    <name type="common">Five-seeded plume-poppy</name>
    <name type="synonym">Bocconia cordata</name>
    <dbReference type="NCBI Taxonomy" id="56857"/>
    <lineage>
        <taxon>Eukaryota</taxon>
        <taxon>Viridiplantae</taxon>
        <taxon>Streptophyta</taxon>
        <taxon>Embryophyta</taxon>
        <taxon>Tracheophyta</taxon>
        <taxon>Spermatophyta</taxon>
        <taxon>Magnoliopsida</taxon>
        <taxon>Ranunculales</taxon>
        <taxon>Papaveraceae</taxon>
        <taxon>Papaveroideae</taxon>
        <taxon>Macleaya</taxon>
    </lineage>
</organism>
<keyword evidence="3" id="KW-1185">Reference proteome</keyword>
<reference evidence="2 3" key="1">
    <citation type="journal article" date="2017" name="Mol. Plant">
        <title>The Genome of Medicinal Plant Macleaya cordata Provides New Insights into Benzylisoquinoline Alkaloids Metabolism.</title>
        <authorList>
            <person name="Liu X."/>
            <person name="Liu Y."/>
            <person name="Huang P."/>
            <person name="Ma Y."/>
            <person name="Qing Z."/>
            <person name="Tang Q."/>
            <person name="Cao H."/>
            <person name="Cheng P."/>
            <person name="Zheng Y."/>
            <person name="Yuan Z."/>
            <person name="Zhou Y."/>
            <person name="Liu J."/>
            <person name="Tang Z."/>
            <person name="Zhuo Y."/>
            <person name="Zhang Y."/>
            <person name="Yu L."/>
            <person name="Huang J."/>
            <person name="Yang P."/>
            <person name="Peng Q."/>
            <person name="Zhang J."/>
            <person name="Jiang W."/>
            <person name="Zhang Z."/>
            <person name="Lin K."/>
            <person name="Ro D.K."/>
            <person name="Chen X."/>
            <person name="Xiong X."/>
            <person name="Shang Y."/>
            <person name="Huang S."/>
            <person name="Zeng J."/>
        </authorList>
    </citation>
    <scope>NUCLEOTIDE SEQUENCE [LARGE SCALE GENOMIC DNA]</scope>
    <source>
        <strain evidence="3">cv. BLH2017</strain>
        <tissue evidence="2">Root</tissue>
    </source>
</reference>
<keyword evidence="2" id="KW-0695">RNA-directed DNA polymerase</keyword>
<dbReference type="Proteomes" id="UP000195402">
    <property type="component" value="Unassembled WGS sequence"/>
</dbReference>
<dbReference type="OrthoDB" id="696485at2759"/>
<dbReference type="AlphaFoldDB" id="A0A200R2A0"/>
<evidence type="ECO:0000313" key="2">
    <source>
        <dbReference type="EMBL" id="OVA16854.1"/>
    </source>
</evidence>
<accession>A0A200R2A0</accession>
<dbReference type="InParanoid" id="A0A200R2A0"/>